<comment type="caution">
    <text evidence="2">The sequence shown here is derived from an EMBL/GenBank/DDBJ whole genome shotgun (WGS) entry which is preliminary data.</text>
</comment>
<protein>
    <submittedName>
        <fullName evidence="2">Uncharacterized protein</fullName>
    </submittedName>
</protein>
<keyword evidence="3" id="KW-1185">Reference proteome</keyword>
<dbReference type="GeneID" id="73379859"/>
<dbReference type="Proteomes" id="UP001202479">
    <property type="component" value="Unassembled WGS sequence"/>
</dbReference>
<dbReference type="RefSeq" id="XP_049180736.1">
    <property type="nucleotide sequence ID" value="XM_049323450.1"/>
</dbReference>
<feature type="compositionally biased region" description="Polar residues" evidence="1">
    <location>
        <begin position="51"/>
        <end position="69"/>
    </location>
</feature>
<evidence type="ECO:0000313" key="3">
    <source>
        <dbReference type="Proteomes" id="UP001202479"/>
    </source>
</evidence>
<accession>A0AAI9SYA4</accession>
<gene>
    <name evidence="2" type="ORF">KGF56_002242</name>
</gene>
<dbReference type="EMBL" id="JAHUZD010000071">
    <property type="protein sequence ID" value="KAI3404991.2"/>
    <property type="molecule type" value="Genomic_DNA"/>
</dbReference>
<name>A0AAI9SYA4_9ASCO</name>
<evidence type="ECO:0000313" key="2">
    <source>
        <dbReference type="EMBL" id="KAI3404991.2"/>
    </source>
</evidence>
<organism evidence="2 3">
    <name type="scientific">Candida oxycetoniae</name>
    <dbReference type="NCBI Taxonomy" id="497107"/>
    <lineage>
        <taxon>Eukaryota</taxon>
        <taxon>Fungi</taxon>
        <taxon>Dikarya</taxon>
        <taxon>Ascomycota</taxon>
        <taxon>Saccharomycotina</taxon>
        <taxon>Pichiomycetes</taxon>
        <taxon>Debaryomycetaceae</taxon>
        <taxon>Candida/Lodderomyces clade</taxon>
        <taxon>Candida</taxon>
    </lineage>
</organism>
<sequence length="283" mass="32741">MKRPCSLSTSTSTSTYNTRFSLSKRHKLEHEIFSTSIKDIEKMFTDEEEFNNNNRNSCGERSMSSTVASSPPPLQQQKEETLHKPQPLRNRPKKLPRRSIFQPYLNTNINGYGSHTVGTQMLNSHTGGTQMFNSHTGGTQMFNSHTGGTHGFNSHTGTQMFNSHTRDRNDCSFQYLEFPNLSSIYSKRNYDCIDLALLEEDDEEEEIMILDENNNRKGSSLPFQFHSYPLPIKYNLPRQRDLDFTLFDETSQGCENEDEKIYENYKESIDDDLLMIDRLIMRG</sequence>
<evidence type="ECO:0000256" key="1">
    <source>
        <dbReference type="SAM" id="MobiDB-lite"/>
    </source>
</evidence>
<proteinExistence type="predicted"/>
<reference evidence="2" key="1">
    <citation type="journal article" date="2022" name="DNA Res.">
        <title>Genome analysis of five recently described species of the CUG-Ser clade uncovers Candida theae as a new hybrid lineage with pathogenic potential in the Candida parapsilosis species complex.</title>
        <authorList>
            <person name="Mixao V."/>
            <person name="Del Olmo V."/>
            <person name="Hegedusova E."/>
            <person name="Saus E."/>
            <person name="Pryszcz L."/>
            <person name="Cillingova A."/>
            <person name="Nosek J."/>
            <person name="Gabaldon T."/>
        </authorList>
    </citation>
    <scope>NUCLEOTIDE SEQUENCE</scope>
    <source>
        <strain evidence="2">CBS 10844</strain>
    </source>
</reference>
<feature type="region of interest" description="Disordered" evidence="1">
    <location>
        <begin position="51"/>
        <end position="98"/>
    </location>
</feature>
<dbReference type="AlphaFoldDB" id="A0AAI9SYA4"/>